<dbReference type="RefSeq" id="WP_006349079.1">
    <property type="nucleotide sequence ID" value="NZ_CP029159.1"/>
</dbReference>
<dbReference type="PROSITE" id="PS51819">
    <property type="entry name" value="VOC"/>
    <property type="match status" value="1"/>
</dbReference>
<keyword evidence="2" id="KW-1185">Reference proteome</keyword>
<name>I2MYW1_STRT9</name>
<accession>I2MYW1</accession>
<evidence type="ECO:0000313" key="1">
    <source>
        <dbReference type="EMBL" id="QKM69645.1"/>
    </source>
</evidence>
<dbReference type="SUPFAM" id="SSF54593">
    <property type="entry name" value="Glyoxalase/Bleomycin resistance protein/Dihydroxybiphenyl dioxygenase"/>
    <property type="match status" value="1"/>
</dbReference>
<dbReference type="Gene3D" id="3.10.180.10">
    <property type="entry name" value="2,3-Dihydroxybiphenyl 1,2-Dioxygenase, domain 1"/>
    <property type="match status" value="1"/>
</dbReference>
<dbReference type="InterPro" id="IPR029068">
    <property type="entry name" value="Glyas_Bleomycin-R_OHBP_Dase"/>
</dbReference>
<dbReference type="EMBL" id="CP029159">
    <property type="protein sequence ID" value="QKM69645.1"/>
    <property type="molecule type" value="Genomic_DNA"/>
</dbReference>
<dbReference type="CDD" id="cd08351">
    <property type="entry name" value="ChaP_like"/>
    <property type="match status" value="1"/>
</dbReference>
<sequence>MSAQLDHTIVHSSDRFGGARFLAELIETTEPPYANGPFAALTLDDGLTLDYLDHRGDIVSQHLAFRVPDDLFERILAKVVERELPYWADPHHTEPGATYLHHGSRGFYVDDPDGHALEFLTPPTEAAG</sequence>
<gene>
    <name evidence="1" type="ORF">STSU_023235</name>
</gene>
<dbReference type="InterPro" id="IPR037523">
    <property type="entry name" value="VOC_core"/>
</dbReference>
<reference evidence="1 2" key="1">
    <citation type="journal article" date="2012" name="J. Bacteriol.">
        <title>Draft genome of Streptomyces tsukubaensis NRRL 18488, the producer of the clinically important immunosuppressant tacrolimus (FK506).</title>
        <authorList>
            <person name="Barreiro C."/>
            <person name="Prieto C."/>
            <person name="Sola-Landa A."/>
            <person name="Solera E."/>
            <person name="Martinez-Castro M."/>
            <person name="Perez-Redondo R."/>
            <person name="Garcia-Estrada C."/>
            <person name="Aparicio J.F."/>
            <person name="Fernandez-Martinez L.T."/>
            <person name="Santos-Aberturas J."/>
            <person name="Salehi-Najafabadi Z."/>
            <person name="Rodriguez-Garcia A."/>
            <person name="Tauch A."/>
            <person name="Martin J.F."/>
        </authorList>
    </citation>
    <scope>NUCLEOTIDE SEQUENCE [LARGE SCALE GENOMIC DNA]</scope>
    <source>
        <strain evidence="2">DSM 42081 / NBRC 108919 / NRRL 18488 / 9993</strain>
    </source>
</reference>
<organism evidence="1 2">
    <name type="scientific">Streptomyces tsukubensis (strain DSM 42081 / NBRC 108919 / NRRL 18488 / 9993)</name>
    <dbReference type="NCBI Taxonomy" id="1114943"/>
    <lineage>
        <taxon>Bacteria</taxon>
        <taxon>Bacillati</taxon>
        <taxon>Actinomycetota</taxon>
        <taxon>Actinomycetes</taxon>
        <taxon>Kitasatosporales</taxon>
        <taxon>Streptomycetaceae</taxon>
        <taxon>Streptomyces</taxon>
    </lineage>
</organism>
<evidence type="ECO:0000313" key="2">
    <source>
        <dbReference type="Proteomes" id="UP000005940"/>
    </source>
</evidence>
<protein>
    <submittedName>
        <fullName evidence="1">VOC family protein</fullName>
    </submittedName>
</protein>
<dbReference type="Proteomes" id="UP000005940">
    <property type="component" value="Chromosome"/>
</dbReference>
<dbReference type="AlphaFoldDB" id="I2MYW1"/>
<proteinExistence type="predicted"/>